<dbReference type="AlphaFoldDB" id="A0A914DJA6"/>
<sequence>MWQAETFDVDLIDKELSLGPKLGMNTMRIFLHDMAYTQDPAGFKNRLNKVLSILDKYGMTAVLVFFAWGPIDNPKIGKQPQPKPSLCNSVYLRTPSWNLLQEPKNWPSLEPYVKDVVGTFANDSRVLAWDLWNEPANEPNNTNLLLPMVFDWARSVNPIQPLTTPLWKNAYVGTDNYSPIEQLQINNSDVVSFHKQDGSPYLLEEAQITKRLNGMCV</sequence>
<keyword evidence="1" id="KW-1185">Reference proteome</keyword>
<name>A0A914DJA6_9BILA</name>
<organism evidence="1 2">
    <name type="scientific">Acrobeloides nanus</name>
    <dbReference type="NCBI Taxonomy" id="290746"/>
    <lineage>
        <taxon>Eukaryota</taxon>
        <taxon>Metazoa</taxon>
        <taxon>Ecdysozoa</taxon>
        <taxon>Nematoda</taxon>
        <taxon>Chromadorea</taxon>
        <taxon>Rhabditida</taxon>
        <taxon>Tylenchina</taxon>
        <taxon>Cephalobomorpha</taxon>
        <taxon>Cephaloboidea</taxon>
        <taxon>Cephalobidae</taxon>
        <taxon>Acrobeloides</taxon>
    </lineage>
</organism>
<proteinExistence type="predicted"/>
<evidence type="ECO:0000313" key="1">
    <source>
        <dbReference type="Proteomes" id="UP000887540"/>
    </source>
</evidence>
<accession>A0A914DJA6</accession>
<protein>
    <submittedName>
        <fullName evidence="2">Glycoside hydrolase family 5 domain-containing protein</fullName>
    </submittedName>
</protein>
<evidence type="ECO:0000313" key="2">
    <source>
        <dbReference type="WBParaSite" id="ACRNAN_scaffold278.g26879.t1"/>
    </source>
</evidence>
<dbReference type="SUPFAM" id="SSF51445">
    <property type="entry name" value="(Trans)glycosidases"/>
    <property type="match status" value="1"/>
</dbReference>
<dbReference type="Proteomes" id="UP000887540">
    <property type="component" value="Unplaced"/>
</dbReference>
<dbReference type="InterPro" id="IPR017853">
    <property type="entry name" value="GH"/>
</dbReference>
<reference evidence="2" key="1">
    <citation type="submission" date="2022-11" db="UniProtKB">
        <authorList>
            <consortium name="WormBaseParasite"/>
        </authorList>
    </citation>
    <scope>IDENTIFICATION</scope>
</reference>
<dbReference type="WBParaSite" id="ACRNAN_scaffold278.g26879.t1">
    <property type="protein sequence ID" value="ACRNAN_scaffold278.g26879.t1"/>
    <property type="gene ID" value="ACRNAN_scaffold278.g26879"/>
</dbReference>
<dbReference type="Gene3D" id="3.20.20.80">
    <property type="entry name" value="Glycosidases"/>
    <property type="match status" value="1"/>
</dbReference>